<name>D2RE40_ARCPA</name>
<evidence type="ECO:0008006" key="4">
    <source>
        <dbReference type="Google" id="ProtNLM"/>
    </source>
</evidence>
<dbReference type="PIRSF" id="PIRSF004990">
    <property type="entry name" value="UCP004990"/>
    <property type="match status" value="1"/>
</dbReference>
<dbReference type="Pfam" id="PF09889">
    <property type="entry name" value="DUF2116"/>
    <property type="match status" value="1"/>
</dbReference>
<evidence type="ECO:0000313" key="2">
    <source>
        <dbReference type="EMBL" id="ADB58384.1"/>
    </source>
</evidence>
<dbReference type="GeneID" id="32159832"/>
<feature type="transmembrane region" description="Helical" evidence="1">
    <location>
        <begin position="42"/>
        <end position="61"/>
    </location>
</feature>
<dbReference type="OrthoDB" id="53264at2157"/>
<proteinExistence type="predicted"/>
<evidence type="ECO:0000256" key="1">
    <source>
        <dbReference type="SAM" id="Phobius"/>
    </source>
</evidence>
<accession>D2RE40</accession>
<dbReference type="AlphaFoldDB" id="D2RE40"/>
<dbReference type="HOGENOM" id="CLU_202284_0_0_2"/>
<reference evidence="2 3" key="1">
    <citation type="journal article" date="2010" name="Stand. Genomic Sci.">
        <title>Complete genome sequence of Archaeoglobus profundus type strain (AV18).</title>
        <authorList>
            <person name="von Jan M."/>
            <person name="Lapidus A."/>
            <person name="Del Rio T.G."/>
            <person name="Copeland A."/>
            <person name="Tice H."/>
            <person name="Cheng J.F."/>
            <person name="Lucas S."/>
            <person name="Chen F."/>
            <person name="Nolan M."/>
            <person name="Goodwin L."/>
            <person name="Han C."/>
            <person name="Pitluck S."/>
            <person name="Liolios K."/>
            <person name="Ivanova N."/>
            <person name="Mavromatis K."/>
            <person name="Ovchinnikova G."/>
            <person name="Chertkov O."/>
            <person name="Pati A."/>
            <person name="Chen A."/>
            <person name="Palaniappan K."/>
            <person name="Land M."/>
            <person name="Hauser L."/>
            <person name="Chang Y.J."/>
            <person name="Jeffries C.D."/>
            <person name="Saunders E."/>
            <person name="Brettin T."/>
            <person name="Detter J.C."/>
            <person name="Chain P."/>
            <person name="Eichinger K."/>
            <person name="Huber H."/>
            <person name="Spring S."/>
            <person name="Rohde M."/>
            <person name="Goker M."/>
            <person name="Wirth R."/>
            <person name="Woyke T."/>
            <person name="Bristow J."/>
            <person name="Eisen J.A."/>
            <person name="Markowitz V."/>
            <person name="Hugenholtz P."/>
            <person name="Kyrpides N.C."/>
            <person name="Klenk H.P."/>
        </authorList>
    </citation>
    <scope>NUCLEOTIDE SEQUENCE [LARGE SCALE GENOMIC DNA]</scope>
    <source>
        <strain evidence="3">DSM 5631 / JCM 9629 / NBRC 100127 / Av18</strain>
    </source>
</reference>
<protein>
    <recommendedName>
        <fullName evidence="4">DUF2116 family Zn-ribbon domain-containing protein</fullName>
    </recommendedName>
</protein>
<dbReference type="EMBL" id="CP001857">
    <property type="protein sequence ID" value="ADB58384.1"/>
    <property type="molecule type" value="Genomic_DNA"/>
</dbReference>
<sequence>MPGIVPHRHCIVCGKAIEPDQTFCSDDCKQVWEKERKKQRNFSLIMLVLLFLLLFMIIFTTPH</sequence>
<keyword evidence="1" id="KW-0472">Membrane</keyword>
<gene>
    <name evidence="2" type="ordered locus">Arcpr_1335</name>
</gene>
<dbReference type="PaxDb" id="572546-Arcpr_1335"/>
<dbReference type="RefSeq" id="WP_012940720.1">
    <property type="nucleotide sequence ID" value="NC_013741.1"/>
</dbReference>
<keyword evidence="1" id="KW-1133">Transmembrane helix</keyword>
<organism evidence="2 3">
    <name type="scientific">Archaeoglobus profundus (strain DSM 5631 / JCM 9629 / NBRC 100127 / Av18)</name>
    <dbReference type="NCBI Taxonomy" id="572546"/>
    <lineage>
        <taxon>Archaea</taxon>
        <taxon>Methanobacteriati</taxon>
        <taxon>Methanobacteriota</taxon>
        <taxon>Archaeoglobi</taxon>
        <taxon>Archaeoglobales</taxon>
        <taxon>Archaeoglobaceae</taxon>
        <taxon>Archaeoglobus</taxon>
    </lineage>
</organism>
<dbReference type="Proteomes" id="UP000001901">
    <property type="component" value="Chromosome"/>
</dbReference>
<keyword evidence="1" id="KW-0812">Transmembrane</keyword>
<dbReference type="KEGG" id="apo:Arcpr_1335"/>
<dbReference type="InterPro" id="IPR019216">
    <property type="entry name" value="DUF2116_treble_clef"/>
</dbReference>
<evidence type="ECO:0000313" key="3">
    <source>
        <dbReference type="Proteomes" id="UP000001901"/>
    </source>
</evidence>
<dbReference type="STRING" id="572546.Arcpr_1335"/>
<keyword evidence="3" id="KW-1185">Reference proteome</keyword>
<dbReference type="eggNOG" id="arCOG04390">
    <property type="taxonomic scope" value="Archaea"/>
</dbReference>